<evidence type="ECO:0000313" key="4">
    <source>
        <dbReference type="Proteomes" id="UP000315295"/>
    </source>
</evidence>
<feature type="transmembrane region" description="Helical" evidence="1">
    <location>
        <begin position="54"/>
        <end position="74"/>
    </location>
</feature>
<reference evidence="3 4" key="1">
    <citation type="journal article" date="2019" name="G3 (Bethesda)">
        <title>Sequencing of a Wild Apple (Malus baccata) Genome Unravels the Differences Between Cultivated and Wild Apple Species Regarding Disease Resistance and Cold Tolerance.</title>
        <authorList>
            <person name="Chen X."/>
        </authorList>
    </citation>
    <scope>NUCLEOTIDE SEQUENCE [LARGE SCALE GENOMIC DNA]</scope>
    <source>
        <strain evidence="4">cv. Shandingzi</strain>
        <tissue evidence="3">Leaves</tissue>
    </source>
</reference>
<feature type="signal peptide" evidence="2">
    <location>
        <begin position="1"/>
        <end position="22"/>
    </location>
</feature>
<dbReference type="Proteomes" id="UP000315295">
    <property type="component" value="Unassembled WGS sequence"/>
</dbReference>
<keyword evidence="4" id="KW-1185">Reference proteome</keyword>
<feature type="chain" id="PRO_5021904361" evidence="2">
    <location>
        <begin position="23"/>
        <end position="75"/>
    </location>
</feature>
<name>A0A540LEY1_MALBA</name>
<dbReference type="PANTHER" id="PTHR34672">
    <property type="entry name" value="POLLEN-SPECIFIC ARABINOGALACTA PROTEIN BAN102"/>
    <property type="match status" value="1"/>
</dbReference>
<dbReference type="PANTHER" id="PTHR34672:SF2">
    <property type="entry name" value="ARABINOGALACTAN PROTEIN 23"/>
    <property type="match status" value="1"/>
</dbReference>
<dbReference type="InterPro" id="IPR044702">
    <property type="entry name" value="AGP23/40"/>
</dbReference>
<keyword evidence="2" id="KW-0732">Signal</keyword>
<sequence>MAMKKIALVVLVVAVCMSAAMAAAPLKAAAATPAATPAAAPVSDASVPAPNGSNMNAVGSLIGASVLSFLALYLH</sequence>
<comment type="caution">
    <text evidence="3">The sequence shown here is derived from an EMBL/GenBank/DDBJ whole genome shotgun (WGS) entry which is preliminary data.</text>
</comment>
<keyword evidence="1" id="KW-0812">Transmembrane</keyword>
<organism evidence="3 4">
    <name type="scientific">Malus baccata</name>
    <name type="common">Siberian crab apple</name>
    <name type="synonym">Pyrus baccata</name>
    <dbReference type="NCBI Taxonomy" id="106549"/>
    <lineage>
        <taxon>Eukaryota</taxon>
        <taxon>Viridiplantae</taxon>
        <taxon>Streptophyta</taxon>
        <taxon>Embryophyta</taxon>
        <taxon>Tracheophyta</taxon>
        <taxon>Spermatophyta</taxon>
        <taxon>Magnoliopsida</taxon>
        <taxon>eudicotyledons</taxon>
        <taxon>Gunneridae</taxon>
        <taxon>Pentapetalae</taxon>
        <taxon>rosids</taxon>
        <taxon>fabids</taxon>
        <taxon>Rosales</taxon>
        <taxon>Rosaceae</taxon>
        <taxon>Amygdaloideae</taxon>
        <taxon>Maleae</taxon>
        <taxon>Malus</taxon>
    </lineage>
</organism>
<proteinExistence type="predicted"/>
<dbReference type="EMBL" id="VIEB01000612">
    <property type="protein sequence ID" value="TQD85037.1"/>
    <property type="molecule type" value="Genomic_DNA"/>
</dbReference>
<keyword evidence="1" id="KW-0472">Membrane</keyword>
<keyword evidence="1" id="KW-1133">Transmembrane helix</keyword>
<dbReference type="AlphaFoldDB" id="A0A540LEY1"/>
<evidence type="ECO:0000313" key="3">
    <source>
        <dbReference type="EMBL" id="TQD85037.1"/>
    </source>
</evidence>
<evidence type="ECO:0000256" key="1">
    <source>
        <dbReference type="SAM" id="Phobius"/>
    </source>
</evidence>
<evidence type="ECO:0000256" key="2">
    <source>
        <dbReference type="SAM" id="SignalP"/>
    </source>
</evidence>
<accession>A0A540LEY1</accession>
<gene>
    <name evidence="3" type="ORF">C1H46_029428</name>
</gene>
<protein>
    <submittedName>
        <fullName evidence="3">Uncharacterized protein</fullName>
    </submittedName>
</protein>